<dbReference type="Pfam" id="PF01081">
    <property type="entry name" value="Aldolase"/>
    <property type="match status" value="1"/>
</dbReference>
<evidence type="ECO:0000256" key="5">
    <source>
        <dbReference type="ARBA" id="ARBA00023277"/>
    </source>
</evidence>
<keyword evidence="6" id="KW-0934">Plastid</keyword>
<keyword evidence="4" id="KW-0456">Lyase</keyword>
<dbReference type="Gene3D" id="3.20.20.70">
    <property type="entry name" value="Aldolase class I"/>
    <property type="match status" value="1"/>
</dbReference>
<evidence type="ECO:0000256" key="1">
    <source>
        <dbReference type="ARBA" id="ARBA00004761"/>
    </source>
</evidence>
<evidence type="ECO:0000313" key="6">
    <source>
        <dbReference type="EMBL" id="AUG32524.1"/>
    </source>
</evidence>
<protein>
    <submittedName>
        <fullName evidence="6">Uncharacterized protein</fullName>
    </submittedName>
</protein>
<dbReference type="GO" id="GO:0016829">
    <property type="term" value="F:lyase activity"/>
    <property type="evidence" value="ECO:0007669"/>
    <property type="project" value="UniProtKB-KW"/>
</dbReference>
<dbReference type="PANTHER" id="PTHR30246">
    <property type="entry name" value="2-KETO-3-DEOXY-6-PHOSPHOGLUCONATE ALDOLASE"/>
    <property type="match status" value="1"/>
</dbReference>
<reference evidence="6" key="1">
    <citation type="submission" date="2017-10" db="EMBL/GenBank/DDBJ databases">
        <title>Paulinella longichromatophora chromatophore genome.</title>
        <authorList>
            <person name="Lhee D."/>
            <person name="Yoon H.S."/>
        </authorList>
    </citation>
    <scope>NUCLEOTIDE SEQUENCE</scope>
</reference>
<evidence type="ECO:0000256" key="3">
    <source>
        <dbReference type="ARBA" id="ARBA00011233"/>
    </source>
</evidence>
<geneLocation type="plastid" evidence="6"/>
<organism evidence="6">
    <name type="scientific">Paulinella longichromatophora</name>
    <dbReference type="NCBI Taxonomy" id="1708747"/>
    <lineage>
        <taxon>Eukaryota</taxon>
        <taxon>Sar</taxon>
        <taxon>Rhizaria</taxon>
        <taxon>Cercozoa</taxon>
        <taxon>Imbricatea</taxon>
        <taxon>Silicofilosea</taxon>
        <taxon>Euglyphida</taxon>
        <taxon>Paulinellidae</taxon>
        <taxon>Paulinella</taxon>
    </lineage>
</organism>
<dbReference type="InterPro" id="IPR000887">
    <property type="entry name" value="Aldlse_KDPG_KHG"/>
</dbReference>
<dbReference type="SUPFAM" id="SSF51569">
    <property type="entry name" value="Aldolase"/>
    <property type="match status" value="1"/>
</dbReference>
<sequence>MMSKHRNINDSIVHSGEFISSLRQQPLLIVIRPTNFNTTDRHITKLYSAGFRHIELAWTPNKKWEDWAYYWKNKFPSLYFGAASITSLEGLESVHRVGLSYSVSPVLNEILLSRSRQLNMLLIPGVFSPTEVYKSIQLGCNIIKLFPAQFLGPHYWRQLSAPLGPLPFCLAAGGLQIKDVPLWLNSGVNAIALGQKSLYSSLPEIFTLTTCSHNHLRNIF</sequence>
<comment type="pathway">
    <text evidence="1">Carbohydrate acid metabolism.</text>
</comment>
<dbReference type="InterPro" id="IPR013785">
    <property type="entry name" value="Aldolase_TIM"/>
</dbReference>
<comment type="subunit">
    <text evidence="3">Homotrimer.</text>
</comment>
<name>A0A2H4ZPR3_9EUKA</name>
<dbReference type="InterPro" id="IPR031338">
    <property type="entry name" value="KDPG/KHG_AS_2"/>
</dbReference>
<accession>A0A2H4ZPR3</accession>
<dbReference type="CDD" id="cd00452">
    <property type="entry name" value="KDPG_aldolase"/>
    <property type="match status" value="1"/>
</dbReference>
<dbReference type="PANTHER" id="PTHR30246:SF1">
    <property type="entry name" value="2-DEHYDRO-3-DEOXY-6-PHOSPHOGALACTONATE ALDOLASE-RELATED"/>
    <property type="match status" value="1"/>
</dbReference>
<dbReference type="EMBL" id="MG264610">
    <property type="protein sequence ID" value="AUG32524.1"/>
    <property type="molecule type" value="Genomic_DNA"/>
</dbReference>
<keyword evidence="5" id="KW-0119">Carbohydrate metabolism</keyword>
<comment type="similarity">
    <text evidence="2">Belongs to the KHG/KDPG aldolase family.</text>
</comment>
<evidence type="ECO:0000256" key="2">
    <source>
        <dbReference type="ARBA" id="ARBA00006906"/>
    </source>
</evidence>
<dbReference type="PROSITE" id="PS00160">
    <property type="entry name" value="ALDOLASE_KDPG_KHG_2"/>
    <property type="match status" value="1"/>
</dbReference>
<evidence type="ECO:0000256" key="4">
    <source>
        <dbReference type="ARBA" id="ARBA00023239"/>
    </source>
</evidence>
<dbReference type="AlphaFoldDB" id="A0A2H4ZPR3"/>
<proteinExistence type="inferred from homology"/>
<gene>
    <name evidence="6" type="ORF">PLO_535</name>
</gene>